<dbReference type="Proteomes" id="UP000186736">
    <property type="component" value="Unassembled WGS sequence"/>
</dbReference>
<dbReference type="OrthoDB" id="9898372at2"/>
<name>A0A1Q9R2B9_PSEPU</name>
<proteinExistence type="predicted"/>
<dbReference type="RefSeq" id="WP_075804400.1">
    <property type="nucleotide sequence ID" value="NZ_MKZO01000031.1"/>
</dbReference>
<accession>A0A1Q9R2B9</accession>
<protein>
    <submittedName>
        <fullName evidence="1">Uncharacterized protein</fullName>
    </submittedName>
</protein>
<gene>
    <name evidence="1" type="ORF">PSEMO_36210</name>
</gene>
<dbReference type="EMBL" id="MKZO01000031">
    <property type="protein sequence ID" value="OLS61554.1"/>
    <property type="molecule type" value="Genomic_DNA"/>
</dbReference>
<dbReference type="AlphaFoldDB" id="A0A1Q9R2B9"/>
<comment type="caution">
    <text evidence="1">The sequence shown here is derived from an EMBL/GenBank/DDBJ whole genome shotgun (WGS) entry which is preliminary data.</text>
</comment>
<evidence type="ECO:0000313" key="1">
    <source>
        <dbReference type="EMBL" id="OLS61554.1"/>
    </source>
</evidence>
<organism evidence="1 2">
    <name type="scientific">Pseudomonas putida</name>
    <name type="common">Arthrobacter siderocapsulatus</name>
    <dbReference type="NCBI Taxonomy" id="303"/>
    <lineage>
        <taxon>Bacteria</taxon>
        <taxon>Pseudomonadati</taxon>
        <taxon>Pseudomonadota</taxon>
        <taxon>Gammaproteobacteria</taxon>
        <taxon>Pseudomonadales</taxon>
        <taxon>Pseudomonadaceae</taxon>
        <taxon>Pseudomonas</taxon>
    </lineage>
</organism>
<reference evidence="1 2" key="1">
    <citation type="submission" date="2016-10" db="EMBL/GenBank/DDBJ databases">
        <title>Genome Sequence of Pseudomonas putida GM4FR.</title>
        <authorList>
            <person name="Poehlein A."/>
            <person name="Wemheuer F."/>
            <person name="Hollensteiner J."/>
            <person name="Wemheuer B."/>
        </authorList>
    </citation>
    <scope>NUCLEOTIDE SEQUENCE [LARGE SCALE GENOMIC DNA]</scope>
    <source>
        <strain evidence="1 2">GM4FR</strain>
    </source>
</reference>
<evidence type="ECO:0000313" key="2">
    <source>
        <dbReference type="Proteomes" id="UP000186736"/>
    </source>
</evidence>
<sequence length="69" mass="7863">MTNREYYDKCRAFSDEVGKNSKAAKELLENDPELAGEGAYEKYWELYNAATTASLAWVDFCTNNKPSSR</sequence>